<dbReference type="InterPro" id="IPR008971">
    <property type="entry name" value="HSP40/DnaJ_pept-bd"/>
</dbReference>
<dbReference type="CDD" id="cd10747">
    <property type="entry name" value="DnaJ_C"/>
    <property type="match status" value="1"/>
</dbReference>
<feature type="domain" description="J" evidence="7">
    <location>
        <begin position="5"/>
        <end position="67"/>
    </location>
</feature>
<dbReference type="Pfam" id="PF00226">
    <property type="entry name" value="DnaJ"/>
    <property type="match status" value="1"/>
</dbReference>
<evidence type="ECO:0000256" key="2">
    <source>
        <dbReference type="ARBA" id="ARBA00022737"/>
    </source>
</evidence>
<protein>
    <submittedName>
        <fullName evidence="10">DnaJ homolog subfamily A member 2</fullName>
    </submittedName>
</protein>
<keyword evidence="2" id="KW-0677">Repeat</keyword>
<evidence type="ECO:0000313" key="10">
    <source>
        <dbReference type="RefSeq" id="XP_017859853.1"/>
    </source>
</evidence>
<dbReference type="PROSITE" id="PS51188">
    <property type="entry name" value="ZF_CR"/>
    <property type="match status" value="1"/>
</dbReference>
<dbReference type="Pfam" id="PF01556">
    <property type="entry name" value="DnaJ_C"/>
    <property type="match status" value="1"/>
</dbReference>
<feature type="zinc finger region" description="CR-type" evidence="5">
    <location>
        <begin position="112"/>
        <end position="193"/>
    </location>
</feature>
<name>A0ABM1NY17_DROAR</name>
<evidence type="ECO:0000256" key="4">
    <source>
        <dbReference type="ARBA" id="ARBA00022833"/>
    </source>
</evidence>
<dbReference type="Gene3D" id="1.10.287.110">
    <property type="entry name" value="DnaJ domain"/>
    <property type="match status" value="1"/>
</dbReference>
<proteinExistence type="predicted"/>
<evidence type="ECO:0000256" key="1">
    <source>
        <dbReference type="ARBA" id="ARBA00022723"/>
    </source>
</evidence>
<evidence type="ECO:0000259" key="8">
    <source>
        <dbReference type="PROSITE" id="PS51188"/>
    </source>
</evidence>
<dbReference type="InterPro" id="IPR044713">
    <property type="entry name" value="DNJA1/2-like"/>
</dbReference>
<gene>
    <name evidence="10" type="primary">LOC108611625</name>
</gene>
<feature type="domain" description="CR-type" evidence="8">
    <location>
        <begin position="112"/>
        <end position="193"/>
    </location>
</feature>
<dbReference type="InterPro" id="IPR018253">
    <property type="entry name" value="DnaJ_domain_CS"/>
</dbReference>
<dbReference type="SUPFAM" id="SSF49493">
    <property type="entry name" value="HSP40/DnaJ peptide-binding domain"/>
    <property type="match status" value="2"/>
</dbReference>
<dbReference type="Pfam" id="PF00684">
    <property type="entry name" value="DnaJ_CXXCXGXG"/>
    <property type="match status" value="1"/>
</dbReference>
<accession>A0ABM1NY17</accession>
<feature type="region of interest" description="Disordered" evidence="6">
    <location>
        <begin position="346"/>
        <end position="380"/>
    </location>
</feature>
<keyword evidence="9" id="KW-1185">Reference proteome</keyword>
<keyword evidence="4 5" id="KW-0862">Zinc</keyword>
<dbReference type="InterPro" id="IPR001623">
    <property type="entry name" value="DnaJ_domain"/>
</dbReference>
<dbReference type="Proteomes" id="UP000694904">
    <property type="component" value="Chromosome 3"/>
</dbReference>
<evidence type="ECO:0000313" key="9">
    <source>
        <dbReference type="Proteomes" id="UP000694904"/>
    </source>
</evidence>
<organism evidence="9 10">
    <name type="scientific">Drosophila arizonae</name>
    <name type="common">Fruit fly</name>
    <dbReference type="NCBI Taxonomy" id="7263"/>
    <lineage>
        <taxon>Eukaryota</taxon>
        <taxon>Metazoa</taxon>
        <taxon>Ecdysozoa</taxon>
        <taxon>Arthropoda</taxon>
        <taxon>Hexapoda</taxon>
        <taxon>Insecta</taxon>
        <taxon>Pterygota</taxon>
        <taxon>Neoptera</taxon>
        <taxon>Endopterygota</taxon>
        <taxon>Diptera</taxon>
        <taxon>Brachycera</taxon>
        <taxon>Muscomorpha</taxon>
        <taxon>Ephydroidea</taxon>
        <taxon>Drosophilidae</taxon>
        <taxon>Drosophila</taxon>
    </lineage>
</organism>
<dbReference type="InterPro" id="IPR036410">
    <property type="entry name" value="HSP_DnaJ_Cys-rich_dom_sf"/>
</dbReference>
<dbReference type="PRINTS" id="PR00625">
    <property type="entry name" value="JDOMAIN"/>
</dbReference>
<dbReference type="PROSITE" id="PS00636">
    <property type="entry name" value="DNAJ_1"/>
    <property type="match status" value="1"/>
</dbReference>
<evidence type="ECO:0000256" key="6">
    <source>
        <dbReference type="SAM" id="MobiDB-lite"/>
    </source>
</evidence>
<dbReference type="SMART" id="SM00271">
    <property type="entry name" value="DnaJ"/>
    <property type="match status" value="1"/>
</dbReference>
<keyword evidence="1 5" id="KW-0479">Metal-binding</keyword>
<dbReference type="InterPro" id="IPR002939">
    <property type="entry name" value="DnaJ_C"/>
</dbReference>
<dbReference type="GeneID" id="108611625"/>
<dbReference type="SUPFAM" id="SSF57938">
    <property type="entry name" value="DnaJ/Hsp40 cysteine-rich domain"/>
    <property type="match status" value="1"/>
</dbReference>
<reference evidence="9" key="2">
    <citation type="journal article" date="2016" name="G3 (Bethesda)">
        <title>Genome Evolution in Three Species of Cactophilic Drosophila.</title>
        <authorList>
            <person name="Sanchez-Flores A."/>
            <person name="Penazola F."/>
            <person name="Carpinteyro-Ponce J."/>
            <person name="Nazario-Yepiz N."/>
            <person name="Abreu-Goodger C."/>
            <person name="Machado C.A."/>
            <person name="Markow T.A."/>
        </authorList>
    </citation>
    <scope>NUCLEOTIDE SEQUENCE [LARGE SCALE GENOMIC DNA]</scope>
</reference>
<dbReference type="Gene3D" id="2.60.260.20">
    <property type="entry name" value="Urease metallochaperone UreE, N-terminal domain"/>
    <property type="match status" value="2"/>
</dbReference>
<reference evidence="10" key="3">
    <citation type="submission" date="2025-08" db="UniProtKB">
        <authorList>
            <consortium name="RefSeq"/>
        </authorList>
    </citation>
    <scope>IDENTIFICATION</scope>
    <source>
        <tissue evidence="10">Whole organism</tissue>
    </source>
</reference>
<evidence type="ECO:0000256" key="3">
    <source>
        <dbReference type="ARBA" id="ARBA00022771"/>
    </source>
</evidence>
<dbReference type="RefSeq" id="XP_017859853.1">
    <property type="nucleotide sequence ID" value="XM_018004364.1"/>
</dbReference>
<evidence type="ECO:0000256" key="5">
    <source>
        <dbReference type="PROSITE-ProRule" id="PRU00546"/>
    </source>
</evidence>
<dbReference type="CDD" id="cd10719">
    <property type="entry name" value="DnaJ_zf"/>
    <property type="match status" value="1"/>
</dbReference>
<sequence length="380" mass="42827">MDNLNLYHILGVAKNATADDIKKNYRKLAKEFHPDKNPNTADKFKEISFAYEVLSDPAKRRIYDRYGIRGLQEGAENGMGTSEFFTQWFGGINDGKVLIKLELTLEEIYTGGSKKTLQYKRQKLCDKCNGEGGPPQGRETCETCEGVGHRPAFTFMGMASFDVPCSSCDGRGFTIKESMRCKKCTGSGFVEQQMHRDIVVERGVPHMLKLPFAHEGHQLRNGEYGDLFVVIVQAEHPFFRRRHANLYMGDLEINLTEALCGYTYCFKHLNGRQVCMATKPGEVLRHNNIKMMKGIGMPVFTKPEDHGDLFVQFKVNFPPDGFATPEQLATLETVLPPRVKITAPAGAQHVEMSDYKPQPRLPDTDDEDEAHFNGVQCQTT</sequence>
<dbReference type="InterPro" id="IPR001305">
    <property type="entry name" value="HSP_DnaJ_Cys-rich_dom"/>
</dbReference>
<dbReference type="CDD" id="cd06257">
    <property type="entry name" value="DnaJ"/>
    <property type="match status" value="1"/>
</dbReference>
<dbReference type="Gene3D" id="2.10.230.10">
    <property type="entry name" value="Heat shock protein DnaJ, cysteine-rich domain"/>
    <property type="match status" value="1"/>
</dbReference>
<reference evidence="9" key="1">
    <citation type="journal article" date="1997" name="Nucleic Acids Res.">
        <title>tRNAscan-SE: a program for improved detection of transfer RNA genes in genomic sequence.</title>
        <authorList>
            <person name="Lowe T.M."/>
            <person name="Eddy S.R."/>
        </authorList>
    </citation>
    <scope>NUCLEOTIDE SEQUENCE [LARGE SCALE GENOMIC DNA]</scope>
</reference>
<dbReference type="PROSITE" id="PS50076">
    <property type="entry name" value="DNAJ_2"/>
    <property type="match status" value="1"/>
</dbReference>
<keyword evidence="3 5" id="KW-0863">Zinc-finger</keyword>
<dbReference type="InterPro" id="IPR036869">
    <property type="entry name" value="J_dom_sf"/>
</dbReference>
<dbReference type="SUPFAM" id="SSF46565">
    <property type="entry name" value="Chaperone J-domain"/>
    <property type="match status" value="1"/>
</dbReference>
<evidence type="ECO:0000259" key="7">
    <source>
        <dbReference type="PROSITE" id="PS50076"/>
    </source>
</evidence>
<dbReference type="PANTHER" id="PTHR43888">
    <property type="entry name" value="DNAJ-LIKE-2, ISOFORM A-RELATED"/>
    <property type="match status" value="1"/>
</dbReference>